<evidence type="ECO:0000313" key="3">
    <source>
        <dbReference type="EMBL" id="SMO34569.1"/>
    </source>
</evidence>
<dbReference type="InterPro" id="IPR012429">
    <property type="entry name" value="HGSNAT_cat"/>
</dbReference>
<organism evidence="3 4">
    <name type="scientific">Pedobacter westerhofensis</name>
    <dbReference type="NCBI Taxonomy" id="425512"/>
    <lineage>
        <taxon>Bacteria</taxon>
        <taxon>Pseudomonadati</taxon>
        <taxon>Bacteroidota</taxon>
        <taxon>Sphingobacteriia</taxon>
        <taxon>Sphingobacteriales</taxon>
        <taxon>Sphingobacteriaceae</taxon>
        <taxon>Pedobacter</taxon>
    </lineage>
</organism>
<gene>
    <name evidence="3" type="ORF">SAMN06265348_101228</name>
</gene>
<accession>A0A521AIB8</accession>
<protein>
    <submittedName>
        <fullName evidence="3">Uncharacterized membrane protein</fullName>
    </submittedName>
</protein>
<dbReference type="AlphaFoldDB" id="A0A521AIB8"/>
<dbReference type="Pfam" id="PF07786">
    <property type="entry name" value="HGSNAT_cat"/>
    <property type="match status" value="1"/>
</dbReference>
<feature type="transmembrane region" description="Helical" evidence="1">
    <location>
        <begin position="191"/>
        <end position="212"/>
    </location>
</feature>
<dbReference type="Proteomes" id="UP000320300">
    <property type="component" value="Unassembled WGS sequence"/>
</dbReference>
<dbReference type="OrthoDB" id="508112at2"/>
<dbReference type="PANTHER" id="PTHR40407:SF1">
    <property type="entry name" value="HEPARAN-ALPHA-GLUCOSAMINIDE N-ACETYLTRANSFERASE CATALYTIC DOMAIN-CONTAINING PROTEIN"/>
    <property type="match status" value="1"/>
</dbReference>
<feature type="transmembrane region" description="Helical" evidence="1">
    <location>
        <begin position="140"/>
        <end position="158"/>
    </location>
</feature>
<feature type="transmembrane region" description="Helical" evidence="1">
    <location>
        <begin position="311"/>
        <end position="332"/>
    </location>
</feature>
<name>A0A521AIB8_9SPHI</name>
<feature type="transmembrane region" description="Helical" evidence="1">
    <location>
        <begin position="114"/>
        <end position="133"/>
    </location>
</feature>
<proteinExistence type="predicted"/>
<dbReference type="RefSeq" id="WP_142526343.1">
    <property type="nucleotide sequence ID" value="NZ_CBCSJO010000002.1"/>
</dbReference>
<evidence type="ECO:0000256" key="1">
    <source>
        <dbReference type="SAM" id="Phobius"/>
    </source>
</evidence>
<keyword evidence="1" id="KW-1133">Transmembrane helix</keyword>
<reference evidence="3 4" key="1">
    <citation type="submission" date="2017-05" db="EMBL/GenBank/DDBJ databases">
        <authorList>
            <person name="Varghese N."/>
            <person name="Submissions S."/>
        </authorList>
    </citation>
    <scope>NUCLEOTIDE SEQUENCE [LARGE SCALE GENOMIC DNA]</scope>
    <source>
        <strain evidence="3 4">DSM 19036</strain>
    </source>
</reference>
<keyword evidence="1" id="KW-0472">Membrane</keyword>
<feature type="transmembrane region" description="Helical" evidence="1">
    <location>
        <begin position="273"/>
        <end position="291"/>
    </location>
</feature>
<sequence length="390" mass="43920">MGTTPRIHSLDILRGLVMVIMALDHTRDYFHITATTANPLDPASTNTALFFTRWITHFCAPVFVFLSGMSVYLSAQNKTIAEAGAFAIKRGLWLIFADIVIMTFGLTFNPAYSFIFLLVFWAIGCSMILLGIFSQVSRTLVLATGILIVFGHDLLNFADLPQTGTVSVLIKILITGAATIVPINSTHLIGFFYAVLPWTGIMFLGYAAGTWYKKDFPAVTRKQYLVLTGIALCVLFIILRTVNIYGDPSLRKVYPSFLQNVFSFLNASKYPPSLQFFCMTIGPALLMLSALEQVSGKISTVISTYGSVPFFYFVLHFYFLHIMLVAAFFLSGYQTKDIIQSPLFFRPPTLGFSLPAVYAIWLFVVASLYLPCLWFKRYKTNHNRWWLKYI</sequence>
<evidence type="ECO:0000313" key="4">
    <source>
        <dbReference type="Proteomes" id="UP000320300"/>
    </source>
</evidence>
<feature type="transmembrane region" description="Helical" evidence="1">
    <location>
        <begin position="224"/>
        <end position="246"/>
    </location>
</feature>
<feature type="domain" description="Heparan-alpha-glucosaminide N-acetyltransferase catalytic" evidence="2">
    <location>
        <begin position="6"/>
        <end position="215"/>
    </location>
</feature>
<dbReference type="PANTHER" id="PTHR40407">
    <property type="entry name" value="MEMBRANE PROTEIN-LIKE PROTEIN"/>
    <property type="match status" value="1"/>
</dbReference>
<evidence type="ECO:0000259" key="2">
    <source>
        <dbReference type="Pfam" id="PF07786"/>
    </source>
</evidence>
<feature type="transmembrane region" description="Helical" evidence="1">
    <location>
        <begin position="352"/>
        <end position="375"/>
    </location>
</feature>
<feature type="transmembrane region" description="Helical" evidence="1">
    <location>
        <begin position="87"/>
        <end position="108"/>
    </location>
</feature>
<feature type="transmembrane region" description="Helical" evidence="1">
    <location>
        <begin position="54"/>
        <end position="75"/>
    </location>
</feature>
<dbReference type="EMBL" id="FXTN01000001">
    <property type="protein sequence ID" value="SMO34569.1"/>
    <property type="molecule type" value="Genomic_DNA"/>
</dbReference>
<keyword evidence="1" id="KW-0812">Transmembrane</keyword>
<keyword evidence="4" id="KW-1185">Reference proteome</keyword>